<dbReference type="GO" id="GO:0015250">
    <property type="term" value="F:water channel activity"/>
    <property type="evidence" value="ECO:0007669"/>
    <property type="project" value="InterPro"/>
</dbReference>
<evidence type="ECO:0000256" key="2">
    <source>
        <dbReference type="ARBA" id="ARBA00022448"/>
    </source>
</evidence>
<dbReference type="Proteomes" id="UP000822688">
    <property type="component" value="Chromosome 11"/>
</dbReference>
<dbReference type="EMBL" id="CM026432">
    <property type="protein sequence ID" value="KAG0555868.1"/>
    <property type="molecule type" value="Genomic_DNA"/>
</dbReference>
<dbReference type="GO" id="GO:0016020">
    <property type="term" value="C:membrane"/>
    <property type="evidence" value="ECO:0007669"/>
    <property type="project" value="UniProtKB-SubCell"/>
</dbReference>
<keyword evidence="5 10" id="KW-1133">Transmembrane helix</keyword>
<dbReference type="Pfam" id="PF00230">
    <property type="entry name" value="MIP"/>
    <property type="match status" value="1"/>
</dbReference>
<gene>
    <name evidence="11" type="ORF">KC19_11G009500</name>
</gene>
<dbReference type="AlphaFoldDB" id="A0A8T0GDH1"/>
<feature type="transmembrane region" description="Helical" evidence="10">
    <location>
        <begin position="7"/>
        <end position="27"/>
    </location>
</feature>
<proteinExistence type="inferred from homology"/>
<feature type="transmembrane region" description="Helical" evidence="10">
    <location>
        <begin position="168"/>
        <end position="189"/>
    </location>
</feature>
<evidence type="ECO:0000256" key="1">
    <source>
        <dbReference type="ARBA" id="ARBA00004141"/>
    </source>
</evidence>
<keyword evidence="2 8" id="KW-0813">Transport</keyword>
<keyword evidence="3 8" id="KW-0812">Transmembrane</keyword>
<comment type="similarity">
    <text evidence="7">Belongs to the MIP/aquaporin (TC 1.A.8) family. SIP (TC 1.A.8.10) subfamily.</text>
</comment>
<feature type="transmembrane region" description="Helical" evidence="10">
    <location>
        <begin position="91"/>
        <end position="113"/>
    </location>
</feature>
<dbReference type="SUPFAM" id="SSF81338">
    <property type="entry name" value="Aquaporin-like"/>
    <property type="match status" value="1"/>
</dbReference>
<keyword evidence="12" id="KW-1185">Reference proteome</keyword>
<keyword evidence="4" id="KW-0677">Repeat</keyword>
<dbReference type="InterPro" id="IPR044222">
    <property type="entry name" value="SIP1-1/2-like"/>
</dbReference>
<protein>
    <submittedName>
        <fullName evidence="11">Uncharacterized protein</fullName>
    </submittedName>
</protein>
<keyword evidence="6 10" id="KW-0472">Membrane</keyword>
<evidence type="ECO:0000256" key="4">
    <source>
        <dbReference type="ARBA" id="ARBA00022737"/>
    </source>
</evidence>
<feature type="transmembrane region" description="Helical" evidence="10">
    <location>
        <begin position="209"/>
        <end position="231"/>
    </location>
</feature>
<evidence type="ECO:0000256" key="10">
    <source>
        <dbReference type="SAM" id="Phobius"/>
    </source>
</evidence>
<evidence type="ECO:0000256" key="7">
    <source>
        <dbReference type="ARBA" id="ARBA00024030"/>
    </source>
</evidence>
<organism evidence="11 12">
    <name type="scientific">Ceratodon purpureus</name>
    <name type="common">Fire moss</name>
    <name type="synonym">Dicranum purpureum</name>
    <dbReference type="NCBI Taxonomy" id="3225"/>
    <lineage>
        <taxon>Eukaryota</taxon>
        <taxon>Viridiplantae</taxon>
        <taxon>Streptophyta</taxon>
        <taxon>Embryophyta</taxon>
        <taxon>Bryophyta</taxon>
        <taxon>Bryophytina</taxon>
        <taxon>Bryopsida</taxon>
        <taxon>Dicranidae</taxon>
        <taxon>Pseudoditrichales</taxon>
        <taxon>Ditrichaceae</taxon>
        <taxon>Ceratodon</taxon>
    </lineage>
</organism>
<evidence type="ECO:0000256" key="9">
    <source>
        <dbReference type="SAM" id="MobiDB-lite"/>
    </source>
</evidence>
<evidence type="ECO:0000313" key="12">
    <source>
        <dbReference type="Proteomes" id="UP000822688"/>
    </source>
</evidence>
<evidence type="ECO:0000256" key="6">
    <source>
        <dbReference type="ARBA" id="ARBA00023136"/>
    </source>
</evidence>
<dbReference type="Gene3D" id="1.20.1080.10">
    <property type="entry name" value="Glycerol uptake facilitator protein"/>
    <property type="match status" value="1"/>
</dbReference>
<evidence type="ECO:0000256" key="3">
    <source>
        <dbReference type="ARBA" id="ARBA00022692"/>
    </source>
</evidence>
<dbReference type="PANTHER" id="PTHR46739">
    <property type="entry name" value="AQUAPORIN SIP1-1"/>
    <property type="match status" value="1"/>
</dbReference>
<reference evidence="11 12" key="1">
    <citation type="submission" date="2020-06" db="EMBL/GenBank/DDBJ databases">
        <title>WGS assembly of Ceratodon purpureus strain R40.</title>
        <authorList>
            <person name="Carey S.B."/>
            <person name="Jenkins J."/>
            <person name="Shu S."/>
            <person name="Lovell J.T."/>
            <person name="Sreedasyam A."/>
            <person name="Maumus F."/>
            <person name="Tiley G.P."/>
            <person name="Fernandez-Pozo N."/>
            <person name="Barry K."/>
            <person name="Chen C."/>
            <person name="Wang M."/>
            <person name="Lipzen A."/>
            <person name="Daum C."/>
            <person name="Saski C.A."/>
            <person name="Payton A.C."/>
            <person name="Mcbreen J.C."/>
            <person name="Conrad R.E."/>
            <person name="Kollar L.M."/>
            <person name="Olsson S."/>
            <person name="Huttunen S."/>
            <person name="Landis J.B."/>
            <person name="Wickett N.J."/>
            <person name="Johnson M.G."/>
            <person name="Rensing S.A."/>
            <person name="Grimwood J."/>
            <person name="Schmutz J."/>
            <person name="Mcdaniel S.F."/>
        </authorList>
    </citation>
    <scope>NUCLEOTIDE SEQUENCE [LARGE SCALE GENOMIC DNA]</scope>
    <source>
        <strain evidence="11 12">R40</strain>
    </source>
</reference>
<feature type="region of interest" description="Disordered" evidence="9">
    <location>
        <begin position="235"/>
        <end position="279"/>
    </location>
</feature>
<sequence length="279" mass="29349">MGLARKAVADASITFLWVFCMASLGAVSTEVAPLLGLDGPGKGKGKMYIVFALVSFLIFFFSFLGQALGGASWNPTALVAFSYAGVSKDDLFTLGVRLPAQMAGAVGGALTIMEVMPKKYKHMLGGPKLKVPLQTGVIAETILTFTITLIVMWALLRGPANRFMKTCIIIGATIALVIAGGAYTGPAMNPANAFGWAFVSNQHTSWEHFAVYWAGPMIGTIFAVWAFKLLFGGRSAPKAPKKKASSKKAKKSGSGVSAAKSKKVEQESSDDVAGKVKAS</sequence>
<feature type="compositionally biased region" description="Basic residues" evidence="9">
    <location>
        <begin position="239"/>
        <end position="251"/>
    </location>
</feature>
<feature type="transmembrane region" description="Helical" evidence="10">
    <location>
        <begin position="47"/>
        <end position="70"/>
    </location>
</feature>
<dbReference type="PRINTS" id="PR00783">
    <property type="entry name" value="MINTRINSICP"/>
</dbReference>
<evidence type="ECO:0000313" key="11">
    <source>
        <dbReference type="EMBL" id="KAG0555868.1"/>
    </source>
</evidence>
<dbReference type="PANTHER" id="PTHR46739:SF3">
    <property type="entry name" value="AQUAPORIN SIP1-1"/>
    <property type="match status" value="1"/>
</dbReference>
<dbReference type="InterPro" id="IPR000425">
    <property type="entry name" value="MIP"/>
</dbReference>
<evidence type="ECO:0000256" key="8">
    <source>
        <dbReference type="RuleBase" id="RU000477"/>
    </source>
</evidence>
<feature type="transmembrane region" description="Helical" evidence="10">
    <location>
        <begin position="133"/>
        <end position="156"/>
    </location>
</feature>
<dbReference type="InterPro" id="IPR023271">
    <property type="entry name" value="Aquaporin-like"/>
</dbReference>
<accession>A0A8T0GDH1</accession>
<evidence type="ECO:0000256" key="5">
    <source>
        <dbReference type="ARBA" id="ARBA00022989"/>
    </source>
</evidence>
<comment type="caution">
    <text evidence="11">The sequence shown here is derived from an EMBL/GenBank/DDBJ whole genome shotgun (WGS) entry which is preliminary data.</text>
</comment>
<comment type="subcellular location">
    <subcellularLocation>
        <location evidence="1">Membrane</location>
        <topology evidence="1">Multi-pass membrane protein</topology>
    </subcellularLocation>
</comment>
<name>A0A8T0GDH1_CERPU</name>